<protein>
    <recommendedName>
        <fullName evidence="5">Telomeric repeat-binding factor 2</fullName>
    </recommendedName>
</protein>
<evidence type="ECO:0000256" key="2">
    <source>
        <dbReference type="SAM" id="SignalP"/>
    </source>
</evidence>
<dbReference type="AlphaFoldDB" id="A0A4P7QHC3"/>
<feature type="chain" id="PRO_5038425390" description="Telomeric repeat-binding factor 2" evidence="2">
    <location>
        <begin position="21"/>
        <end position="198"/>
    </location>
</feature>
<organism evidence="3 4">
    <name type="scientific">Corynebacterium endometrii</name>
    <dbReference type="NCBI Taxonomy" id="2488819"/>
    <lineage>
        <taxon>Bacteria</taxon>
        <taxon>Bacillati</taxon>
        <taxon>Actinomycetota</taxon>
        <taxon>Actinomycetes</taxon>
        <taxon>Mycobacteriales</taxon>
        <taxon>Corynebacteriaceae</taxon>
        <taxon>Corynebacterium</taxon>
    </lineage>
</organism>
<accession>A0A4P7QHC3</accession>
<reference evidence="3 4" key="1">
    <citation type="submission" date="2019-04" db="EMBL/GenBank/DDBJ databases">
        <title>Corynebacterium endometrii sp. nov., isolated from the uterus of a cow with endometritis.</title>
        <authorList>
            <person name="Ballas P."/>
            <person name="Ruckert C."/>
            <person name="Wagener K."/>
            <person name="Drillich M."/>
            <person name="Kaempfer P."/>
            <person name="Busse H.-J."/>
            <person name="Ehling-Schulz M."/>
        </authorList>
    </citation>
    <scope>NUCLEOTIDE SEQUENCE [LARGE SCALE GENOMIC DNA]</scope>
    <source>
        <strain evidence="3 4">LMM-1653</strain>
    </source>
</reference>
<keyword evidence="4" id="KW-1185">Reference proteome</keyword>
<proteinExistence type="predicted"/>
<dbReference type="OrthoDB" id="4420872at2"/>
<feature type="signal peptide" evidence="2">
    <location>
        <begin position="1"/>
        <end position="20"/>
    </location>
</feature>
<dbReference type="Proteomes" id="UP000296352">
    <property type="component" value="Chromosome"/>
</dbReference>
<name>A0A4P7QHC3_9CORY</name>
<feature type="region of interest" description="Disordered" evidence="1">
    <location>
        <begin position="172"/>
        <end position="198"/>
    </location>
</feature>
<evidence type="ECO:0000313" key="3">
    <source>
        <dbReference type="EMBL" id="QCB29201.1"/>
    </source>
</evidence>
<dbReference type="RefSeq" id="WP_136141825.1">
    <property type="nucleotide sequence ID" value="NZ_CP039247.1"/>
</dbReference>
<gene>
    <name evidence="3" type="ORF">CENDO_09735</name>
</gene>
<keyword evidence="2" id="KW-0732">Signal</keyword>
<sequence length="198" mass="20852" precursor="true">MKSLKAAARRGALISATAAAALALVACSGGQVTQTSSQVAPVDGTSAATEDGIVAVRDVAIQVDPASGEASLKFTAVNQGYKEETVTLESIDVDGQAVAFDSVEPINRDERIVGNSAAELEKHEQSEGDYVQYVETSLEDDDYGFAGYRPVTFTFSNGTLTMDAAVTAPQMEAGQFNRDPESAEGYTTEEPSAHDEHH</sequence>
<dbReference type="KEGG" id="cee:CENDO_09735"/>
<dbReference type="EMBL" id="CP039247">
    <property type="protein sequence ID" value="QCB29201.1"/>
    <property type="molecule type" value="Genomic_DNA"/>
</dbReference>
<dbReference type="PROSITE" id="PS51257">
    <property type="entry name" value="PROKAR_LIPOPROTEIN"/>
    <property type="match status" value="1"/>
</dbReference>
<evidence type="ECO:0000313" key="4">
    <source>
        <dbReference type="Proteomes" id="UP000296352"/>
    </source>
</evidence>
<evidence type="ECO:0000256" key="1">
    <source>
        <dbReference type="SAM" id="MobiDB-lite"/>
    </source>
</evidence>
<evidence type="ECO:0008006" key="5">
    <source>
        <dbReference type="Google" id="ProtNLM"/>
    </source>
</evidence>